<dbReference type="KEGG" id="cbae:COR50_00350"/>
<dbReference type="NCBIfam" id="TIGR03696">
    <property type="entry name" value="Rhs_assc_core"/>
    <property type="match status" value="1"/>
</dbReference>
<dbReference type="RefSeq" id="WP_098192121.1">
    <property type="nucleotide sequence ID" value="NZ_CP023777.1"/>
</dbReference>
<sequence length="335" mass="37608">MMVPKNGYLYVYVSNVTPNIDVFFDNLQVTHEKGALVEETHYYPFGLTMSGISTKAVGPIENWYKFNGIELNSDFDLYSYEARYRNLNPQTGRFWQIDPQTEVLESYSPYESMGNNPVVNNDPLGDFRTRFGAWLHKVFHGGGIVGRNDYGEWYVAKSAMDNHDGLFTITLTYGKGRHAYSRAGEDMEDEAEQQQLIDMWTKAGIWDPNLPAEDAGKNALNLGLTTTLPSVYIKPATYAVNATKTANAAKAANTMANKTLQELQAIVKQHSPLFRKLFGTNKEGAQAVLNNIKNVKVPEGLTKEAMQAYRELINKVPDPAGTQEIRAKILDYLLK</sequence>
<organism evidence="1 2">
    <name type="scientific">Chitinophaga caeni</name>
    <dbReference type="NCBI Taxonomy" id="2029983"/>
    <lineage>
        <taxon>Bacteria</taxon>
        <taxon>Pseudomonadati</taxon>
        <taxon>Bacteroidota</taxon>
        <taxon>Chitinophagia</taxon>
        <taxon>Chitinophagales</taxon>
        <taxon>Chitinophagaceae</taxon>
        <taxon>Chitinophaga</taxon>
    </lineage>
</organism>
<dbReference type="Gene3D" id="2.180.10.10">
    <property type="entry name" value="RHS repeat-associated core"/>
    <property type="match status" value="1"/>
</dbReference>
<protein>
    <recommendedName>
        <fullName evidence="3">RHS repeat-associated core domain-containing protein</fullName>
    </recommendedName>
</protein>
<evidence type="ECO:0000313" key="2">
    <source>
        <dbReference type="Proteomes" id="UP000220133"/>
    </source>
</evidence>
<gene>
    <name evidence="1" type="ORF">COR50_00350</name>
</gene>
<name>A0A291QP73_9BACT</name>
<dbReference type="AlphaFoldDB" id="A0A291QP73"/>
<dbReference type="Proteomes" id="UP000220133">
    <property type="component" value="Chromosome"/>
</dbReference>
<proteinExistence type="predicted"/>
<accession>A0A291QP73</accession>
<evidence type="ECO:0000313" key="1">
    <source>
        <dbReference type="EMBL" id="ATL45731.1"/>
    </source>
</evidence>
<dbReference type="InterPro" id="IPR022385">
    <property type="entry name" value="Rhs_assc_core"/>
</dbReference>
<dbReference type="OrthoDB" id="677980at2"/>
<dbReference type="EMBL" id="CP023777">
    <property type="protein sequence ID" value="ATL45731.1"/>
    <property type="molecule type" value="Genomic_DNA"/>
</dbReference>
<evidence type="ECO:0008006" key="3">
    <source>
        <dbReference type="Google" id="ProtNLM"/>
    </source>
</evidence>
<keyword evidence="2" id="KW-1185">Reference proteome</keyword>
<reference evidence="1 2" key="1">
    <citation type="submission" date="2017-10" db="EMBL/GenBank/DDBJ databases">
        <title>Paenichitinophaga pekingensis gen. nov., sp. nov., isolated from activated sludge.</title>
        <authorList>
            <person name="Jin D."/>
            <person name="Kong X."/>
            <person name="Deng Y."/>
            <person name="Bai Z."/>
        </authorList>
    </citation>
    <scope>NUCLEOTIDE SEQUENCE [LARGE SCALE GENOMIC DNA]</scope>
    <source>
        <strain evidence="1 2">13</strain>
    </source>
</reference>